<sequence>MSDSVKLPSIRNLLNSDSESESEREQQVQVQVQDQVQQGQEREGKVESPLGLPGEHEMVEPFSEGVVSSGKNHKGSRSGRRSNLPKETVQILNRWLLDHLGNPYPTPQEKRDLLIKTGLTKIQLSNWFINVRRRKIFCDYYEMAHRRSEKSGTRIVTEEAVREATRGSEEDELAKRFAQAPLMRRKKLIDRLEELKRATQE</sequence>
<dbReference type="InterPro" id="IPR009057">
    <property type="entry name" value="Homeodomain-like_sf"/>
</dbReference>
<evidence type="ECO:0000259" key="6">
    <source>
        <dbReference type="PROSITE" id="PS50071"/>
    </source>
</evidence>
<dbReference type="PANTHER" id="PTHR11850">
    <property type="entry name" value="HOMEOBOX PROTEIN TRANSCRIPTION FACTORS"/>
    <property type="match status" value="1"/>
</dbReference>
<dbReference type="GO" id="GO:2000879">
    <property type="term" value="P:negative regulation of dipeptide transport"/>
    <property type="evidence" value="ECO:0007669"/>
    <property type="project" value="EnsemblFungi"/>
</dbReference>
<evidence type="ECO:0000256" key="4">
    <source>
        <dbReference type="PROSITE-ProRule" id="PRU00108"/>
    </source>
</evidence>
<dbReference type="SMART" id="SM00389">
    <property type="entry name" value="HOX"/>
    <property type="match status" value="1"/>
</dbReference>
<reference evidence="7 8" key="1">
    <citation type="submission" date="2016-08" db="EMBL/GenBank/DDBJ databases">
        <title>Draft genome sequence of allopolyploid Zygosaccharomyces rouxii.</title>
        <authorList>
            <person name="Watanabe J."/>
            <person name="Uehara K."/>
            <person name="Mogi Y."/>
            <person name="Tsukioka Y."/>
        </authorList>
    </citation>
    <scope>NUCLEOTIDE SEQUENCE [LARGE SCALE GENOMIC DNA]</scope>
    <source>
        <strain evidence="7 8">NBRC 110957</strain>
    </source>
</reference>
<dbReference type="InterPro" id="IPR050224">
    <property type="entry name" value="TALE_homeobox"/>
</dbReference>
<dbReference type="SUPFAM" id="SSF46689">
    <property type="entry name" value="Homeodomain-like"/>
    <property type="match status" value="1"/>
</dbReference>
<dbReference type="Gene3D" id="1.10.10.60">
    <property type="entry name" value="Homeodomain-like"/>
    <property type="match status" value="1"/>
</dbReference>
<dbReference type="Proteomes" id="UP000187013">
    <property type="component" value="Unassembled WGS sequence"/>
</dbReference>
<keyword evidence="3 4" id="KW-0539">Nucleus</keyword>
<evidence type="ECO:0000256" key="2">
    <source>
        <dbReference type="ARBA" id="ARBA00023155"/>
    </source>
</evidence>
<feature type="compositionally biased region" description="Low complexity" evidence="5">
    <location>
        <begin position="27"/>
        <end position="39"/>
    </location>
</feature>
<feature type="DNA-binding region" description="Homeobox" evidence="4">
    <location>
        <begin position="77"/>
        <end position="135"/>
    </location>
</feature>
<feature type="compositionally biased region" description="Basic residues" evidence="5">
    <location>
        <begin position="71"/>
        <end position="80"/>
    </location>
</feature>
<dbReference type="InterPro" id="IPR001356">
    <property type="entry name" value="HD"/>
</dbReference>
<dbReference type="GO" id="GO:0000978">
    <property type="term" value="F:RNA polymerase II cis-regulatory region sequence-specific DNA binding"/>
    <property type="evidence" value="ECO:0007669"/>
    <property type="project" value="EnsemblFungi"/>
</dbReference>
<evidence type="ECO:0000256" key="1">
    <source>
        <dbReference type="ARBA" id="ARBA00023125"/>
    </source>
</evidence>
<dbReference type="Pfam" id="PF05920">
    <property type="entry name" value="Homeobox_KN"/>
    <property type="match status" value="1"/>
</dbReference>
<evidence type="ECO:0000256" key="5">
    <source>
        <dbReference type="SAM" id="MobiDB-lite"/>
    </source>
</evidence>
<comment type="subcellular location">
    <subcellularLocation>
        <location evidence="4">Nucleus</location>
    </subcellularLocation>
</comment>
<dbReference type="AlphaFoldDB" id="A0A1Q3A733"/>
<dbReference type="InterPro" id="IPR008422">
    <property type="entry name" value="KN_HD"/>
</dbReference>
<protein>
    <recommendedName>
        <fullName evidence="6">Homeobox domain-containing protein</fullName>
    </recommendedName>
</protein>
<accession>A0A1Q3A733</accession>
<evidence type="ECO:0000313" key="7">
    <source>
        <dbReference type="EMBL" id="GAV51512.1"/>
    </source>
</evidence>
<evidence type="ECO:0000256" key="3">
    <source>
        <dbReference type="ARBA" id="ARBA00023242"/>
    </source>
</evidence>
<keyword evidence="2 4" id="KW-0371">Homeobox</keyword>
<dbReference type="GO" id="GO:0061629">
    <property type="term" value="F:RNA polymerase II-specific DNA-binding transcription factor binding"/>
    <property type="evidence" value="ECO:0007669"/>
    <property type="project" value="EnsemblFungi"/>
</dbReference>
<dbReference type="EMBL" id="BDGX01000030">
    <property type="protein sequence ID" value="GAV51512.1"/>
    <property type="molecule type" value="Genomic_DNA"/>
</dbReference>
<comment type="caution">
    <text evidence="7">The sequence shown here is derived from an EMBL/GenBank/DDBJ whole genome shotgun (WGS) entry which is preliminary data.</text>
</comment>
<dbReference type="OrthoDB" id="10056939at2759"/>
<evidence type="ECO:0000313" key="8">
    <source>
        <dbReference type="Proteomes" id="UP000187013"/>
    </source>
</evidence>
<dbReference type="PROSITE" id="PS50071">
    <property type="entry name" value="HOMEOBOX_2"/>
    <property type="match status" value="1"/>
</dbReference>
<name>A0A1Q3A733_ZYGRO</name>
<dbReference type="GO" id="GO:0000122">
    <property type="term" value="P:negative regulation of transcription by RNA polymerase II"/>
    <property type="evidence" value="ECO:0007669"/>
    <property type="project" value="EnsemblFungi"/>
</dbReference>
<proteinExistence type="predicted"/>
<gene>
    <name evidence="7" type="ORF">ZYGR_0AD06950</name>
</gene>
<keyword evidence="1 4" id="KW-0238">DNA-binding</keyword>
<dbReference type="CDD" id="cd00086">
    <property type="entry name" value="homeodomain"/>
    <property type="match status" value="1"/>
</dbReference>
<dbReference type="GO" id="GO:0005634">
    <property type="term" value="C:nucleus"/>
    <property type="evidence" value="ECO:0007669"/>
    <property type="project" value="UniProtKB-SubCell"/>
</dbReference>
<feature type="region of interest" description="Disordered" evidence="5">
    <location>
        <begin position="65"/>
        <end position="84"/>
    </location>
</feature>
<feature type="region of interest" description="Disordered" evidence="5">
    <location>
        <begin position="1"/>
        <end position="57"/>
    </location>
</feature>
<dbReference type="eggNOG" id="KOG0773">
    <property type="taxonomic scope" value="Eukaryota"/>
</dbReference>
<feature type="domain" description="Homeobox" evidence="6">
    <location>
        <begin position="75"/>
        <end position="134"/>
    </location>
</feature>
<organism evidence="7 8">
    <name type="scientific">Zygosaccharomyces rouxii</name>
    <dbReference type="NCBI Taxonomy" id="4956"/>
    <lineage>
        <taxon>Eukaryota</taxon>
        <taxon>Fungi</taxon>
        <taxon>Dikarya</taxon>
        <taxon>Ascomycota</taxon>
        <taxon>Saccharomycotina</taxon>
        <taxon>Saccharomycetes</taxon>
        <taxon>Saccharomycetales</taxon>
        <taxon>Saccharomycetaceae</taxon>
        <taxon>Zygosaccharomyces</taxon>
    </lineage>
</organism>